<evidence type="ECO:0000256" key="4">
    <source>
        <dbReference type="PROSITE-ProRule" id="PRU00335"/>
    </source>
</evidence>
<dbReference type="STRING" id="1121291.SAMN02745134_01915"/>
<keyword evidence="3" id="KW-0804">Transcription</keyword>
<dbReference type="GO" id="GO:0000976">
    <property type="term" value="F:transcription cis-regulatory region binding"/>
    <property type="evidence" value="ECO:0007669"/>
    <property type="project" value="TreeGrafter"/>
</dbReference>
<dbReference type="Proteomes" id="UP000192468">
    <property type="component" value="Unassembled WGS sequence"/>
</dbReference>
<dbReference type="InterPro" id="IPR036271">
    <property type="entry name" value="Tet_transcr_reg_TetR-rel_C_sf"/>
</dbReference>
<reference evidence="6 7" key="1">
    <citation type="submission" date="2017-04" db="EMBL/GenBank/DDBJ databases">
        <authorList>
            <person name="Afonso C.L."/>
            <person name="Miller P.J."/>
            <person name="Scott M.A."/>
            <person name="Spackman E."/>
            <person name="Goraichik I."/>
            <person name="Dimitrov K.M."/>
            <person name="Suarez D.L."/>
            <person name="Swayne D.E."/>
        </authorList>
    </citation>
    <scope>NUCLEOTIDE SEQUENCE [LARGE SCALE GENOMIC DNA]</scope>
    <source>
        <strain evidence="6 7">DSM 12555</strain>
    </source>
</reference>
<keyword evidence="1" id="KW-0805">Transcription regulation</keyword>
<dbReference type="Pfam" id="PF16859">
    <property type="entry name" value="TetR_C_11"/>
    <property type="match status" value="1"/>
</dbReference>
<dbReference type="RefSeq" id="WP_084115496.1">
    <property type="nucleotide sequence ID" value="NZ_FWXH01000005.1"/>
</dbReference>
<dbReference type="OrthoDB" id="9796019at2"/>
<evidence type="ECO:0000256" key="2">
    <source>
        <dbReference type="ARBA" id="ARBA00023125"/>
    </source>
</evidence>
<dbReference type="Gene3D" id="1.10.357.10">
    <property type="entry name" value="Tetracycline Repressor, domain 2"/>
    <property type="match status" value="1"/>
</dbReference>
<keyword evidence="7" id="KW-1185">Reference proteome</keyword>
<dbReference type="PANTHER" id="PTHR30055">
    <property type="entry name" value="HTH-TYPE TRANSCRIPTIONAL REGULATOR RUTR"/>
    <property type="match status" value="1"/>
</dbReference>
<dbReference type="InterPro" id="IPR001647">
    <property type="entry name" value="HTH_TetR"/>
</dbReference>
<dbReference type="PANTHER" id="PTHR30055:SF234">
    <property type="entry name" value="HTH-TYPE TRANSCRIPTIONAL REGULATOR BETI"/>
    <property type="match status" value="1"/>
</dbReference>
<dbReference type="EMBL" id="FWXH01000005">
    <property type="protein sequence ID" value="SMC23426.1"/>
    <property type="molecule type" value="Genomic_DNA"/>
</dbReference>
<dbReference type="AlphaFoldDB" id="A0A1W1XHD6"/>
<keyword evidence="2 4" id="KW-0238">DNA-binding</keyword>
<dbReference type="InterPro" id="IPR011075">
    <property type="entry name" value="TetR_C"/>
</dbReference>
<dbReference type="SUPFAM" id="SSF48498">
    <property type="entry name" value="Tetracyclin repressor-like, C-terminal domain"/>
    <property type="match status" value="1"/>
</dbReference>
<sequence>MNEQKNGTRRRGEALEYAILEAAWKEFTEVGYNSLTMEGVAARAETNKAVLYRRWSNKSELVIAVLHKYLQNSSNEIPNTGNLRNDVFYFLLELIKPLKKIGTQAIIELLAEHIGSTIISSIPHLIQPGAENKLTAAITAILKNAELRGEINLEKLSMRIISLPVDLVRYELLTRKEPISDEVIEEIVDTIFIPLVHVQAGIMK</sequence>
<evidence type="ECO:0000313" key="6">
    <source>
        <dbReference type="EMBL" id="SMC23426.1"/>
    </source>
</evidence>
<dbReference type="Gene3D" id="1.10.10.60">
    <property type="entry name" value="Homeodomain-like"/>
    <property type="match status" value="1"/>
</dbReference>
<dbReference type="InterPro" id="IPR050109">
    <property type="entry name" value="HTH-type_TetR-like_transc_reg"/>
</dbReference>
<dbReference type="GO" id="GO:0003700">
    <property type="term" value="F:DNA-binding transcription factor activity"/>
    <property type="evidence" value="ECO:0007669"/>
    <property type="project" value="TreeGrafter"/>
</dbReference>
<organism evidence="6 7">
    <name type="scientific">Clostridium acidisoli DSM 12555</name>
    <dbReference type="NCBI Taxonomy" id="1121291"/>
    <lineage>
        <taxon>Bacteria</taxon>
        <taxon>Bacillati</taxon>
        <taxon>Bacillota</taxon>
        <taxon>Clostridia</taxon>
        <taxon>Eubacteriales</taxon>
        <taxon>Clostridiaceae</taxon>
        <taxon>Clostridium</taxon>
    </lineage>
</organism>
<evidence type="ECO:0000256" key="3">
    <source>
        <dbReference type="ARBA" id="ARBA00023163"/>
    </source>
</evidence>
<gene>
    <name evidence="6" type="ORF">SAMN02745134_01915</name>
</gene>
<evidence type="ECO:0000313" key="7">
    <source>
        <dbReference type="Proteomes" id="UP000192468"/>
    </source>
</evidence>
<dbReference type="Pfam" id="PF00440">
    <property type="entry name" value="TetR_N"/>
    <property type="match status" value="1"/>
</dbReference>
<evidence type="ECO:0000259" key="5">
    <source>
        <dbReference type="PROSITE" id="PS50977"/>
    </source>
</evidence>
<evidence type="ECO:0000256" key="1">
    <source>
        <dbReference type="ARBA" id="ARBA00023015"/>
    </source>
</evidence>
<name>A0A1W1XHD6_9CLOT</name>
<dbReference type="SUPFAM" id="SSF46689">
    <property type="entry name" value="Homeodomain-like"/>
    <property type="match status" value="1"/>
</dbReference>
<accession>A0A1W1XHD6</accession>
<dbReference type="PROSITE" id="PS50977">
    <property type="entry name" value="HTH_TETR_2"/>
    <property type="match status" value="1"/>
</dbReference>
<feature type="domain" description="HTH tetR-type" evidence="5">
    <location>
        <begin position="13"/>
        <end position="73"/>
    </location>
</feature>
<dbReference type="InterPro" id="IPR009057">
    <property type="entry name" value="Homeodomain-like_sf"/>
</dbReference>
<feature type="DNA-binding region" description="H-T-H motif" evidence="4">
    <location>
        <begin position="36"/>
        <end position="55"/>
    </location>
</feature>
<protein>
    <submittedName>
        <fullName evidence="6">Transcriptional regulator, TetR family</fullName>
    </submittedName>
</protein>
<dbReference type="PRINTS" id="PR00455">
    <property type="entry name" value="HTHTETR"/>
</dbReference>
<proteinExistence type="predicted"/>